<keyword evidence="1" id="KW-1133">Transmembrane helix</keyword>
<accession>A0A1M6GRS4</accession>
<feature type="transmembrane region" description="Helical" evidence="1">
    <location>
        <begin position="238"/>
        <end position="259"/>
    </location>
</feature>
<proteinExistence type="predicted"/>
<dbReference type="OrthoDB" id="1952037at2"/>
<gene>
    <name evidence="2" type="ORF">SAMN05444401_2219</name>
</gene>
<dbReference type="Pfam" id="PF17231">
    <property type="entry name" value="DUF5305"/>
    <property type="match status" value="1"/>
</dbReference>
<dbReference type="EMBL" id="FQZO01000003">
    <property type="protein sequence ID" value="SHJ12675.1"/>
    <property type="molecule type" value="Genomic_DNA"/>
</dbReference>
<dbReference type="InterPro" id="IPR035185">
    <property type="entry name" value="DUF5305"/>
</dbReference>
<dbReference type="RefSeq" id="WP_073006476.1">
    <property type="nucleotide sequence ID" value="NZ_FQZO01000003.1"/>
</dbReference>
<keyword evidence="3" id="KW-1185">Reference proteome</keyword>
<sequence>MKSIGVNRNLRKAALLLCSLIIMACCALLINTLLKNKLVEKKEVVFKYNHKASVNYGVSLVPNNIFDKKVLEEGNIYLTDYVDGINTSFKYNFVSDKPAEIKGQYEVIALVEGFLSNDKNSKSVWSKQFVVKPKTEFSVEDPKGEMKSDITLDLRTYNSLVQQANKTFGMNFIGKLTVVWRINMQGSSSYGDFSETFSPKMEMALNEKYFQITGNLNENKEGNKESVIKITNPKLKTYILMSLSGIAFSIILGICVLIFTVPKRREKNTAGKAAKILKTYEDKLVALRDDSVDGSEVIIRVVSMEDLRKIAEDLDKPIFYKYTSNLEEITYFYVVDSRKIYAYYII</sequence>
<dbReference type="PROSITE" id="PS51257">
    <property type="entry name" value="PROKAR_LIPOPROTEIN"/>
    <property type="match status" value="1"/>
</dbReference>
<evidence type="ECO:0000313" key="3">
    <source>
        <dbReference type="Proteomes" id="UP000184080"/>
    </source>
</evidence>
<dbReference type="STRING" id="1121298.SAMN05444401_2219"/>
<name>A0A1M6GRS4_9CLOT</name>
<evidence type="ECO:0008006" key="4">
    <source>
        <dbReference type="Google" id="ProtNLM"/>
    </source>
</evidence>
<evidence type="ECO:0000256" key="1">
    <source>
        <dbReference type="SAM" id="Phobius"/>
    </source>
</evidence>
<evidence type="ECO:0000313" key="2">
    <source>
        <dbReference type="EMBL" id="SHJ12675.1"/>
    </source>
</evidence>
<dbReference type="AlphaFoldDB" id="A0A1M6GRS4"/>
<feature type="transmembrane region" description="Helical" evidence="1">
    <location>
        <begin position="12"/>
        <end position="34"/>
    </location>
</feature>
<keyword evidence="1" id="KW-0812">Transmembrane</keyword>
<organism evidence="2 3">
    <name type="scientific">Clostridium amylolyticum</name>
    <dbReference type="NCBI Taxonomy" id="1121298"/>
    <lineage>
        <taxon>Bacteria</taxon>
        <taxon>Bacillati</taxon>
        <taxon>Bacillota</taxon>
        <taxon>Clostridia</taxon>
        <taxon>Eubacteriales</taxon>
        <taxon>Clostridiaceae</taxon>
        <taxon>Clostridium</taxon>
    </lineage>
</organism>
<keyword evidence="1" id="KW-0472">Membrane</keyword>
<protein>
    <recommendedName>
        <fullName evidence="4">DUF5305 domain-containing protein</fullName>
    </recommendedName>
</protein>
<reference evidence="2 3" key="1">
    <citation type="submission" date="2016-11" db="EMBL/GenBank/DDBJ databases">
        <authorList>
            <person name="Jaros S."/>
            <person name="Januszkiewicz K."/>
            <person name="Wedrychowicz H."/>
        </authorList>
    </citation>
    <scope>NUCLEOTIDE SEQUENCE [LARGE SCALE GENOMIC DNA]</scope>
    <source>
        <strain evidence="2 3">DSM 21864</strain>
    </source>
</reference>
<dbReference type="Proteomes" id="UP000184080">
    <property type="component" value="Unassembled WGS sequence"/>
</dbReference>